<gene>
    <name evidence="2" type="ORF">PIBRA_LOCUS7364</name>
</gene>
<organism evidence="2 3">
    <name type="scientific">Pieris brassicae</name>
    <name type="common">White butterfly</name>
    <name type="synonym">Large white butterfly</name>
    <dbReference type="NCBI Taxonomy" id="7116"/>
    <lineage>
        <taxon>Eukaryota</taxon>
        <taxon>Metazoa</taxon>
        <taxon>Ecdysozoa</taxon>
        <taxon>Arthropoda</taxon>
        <taxon>Hexapoda</taxon>
        <taxon>Insecta</taxon>
        <taxon>Pterygota</taxon>
        <taxon>Neoptera</taxon>
        <taxon>Endopterygota</taxon>
        <taxon>Lepidoptera</taxon>
        <taxon>Glossata</taxon>
        <taxon>Ditrysia</taxon>
        <taxon>Papilionoidea</taxon>
        <taxon>Pieridae</taxon>
        <taxon>Pierinae</taxon>
        <taxon>Pieris</taxon>
    </lineage>
</organism>
<keyword evidence="1" id="KW-0472">Membrane</keyword>
<accession>A0A9P0TIV6</accession>
<dbReference type="EMBL" id="CALOZG010000011">
    <property type="protein sequence ID" value="CAH4030753.1"/>
    <property type="molecule type" value="Genomic_DNA"/>
</dbReference>
<keyword evidence="3" id="KW-1185">Reference proteome</keyword>
<evidence type="ECO:0000256" key="1">
    <source>
        <dbReference type="SAM" id="Phobius"/>
    </source>
</evidence>
<name>A0A9P0TIV6_PIEBR</name>
<comment type="caution">
    <text evidence="2">The sequence shown here is derived from an EMBL/GenBank/DDBJ whole genome shotgun (WGS) entry which is preliminary data.</text>
</comment>
<dbReference type="Proteomes" id="UP001152562">
    <property type="component" value="Unassembled WGS sequence"/>
</dbReference>
<proteinExistence type="predicted"/>
<sequence length="84" mass="9166">MLSDVYGHFGGGGQLGMALVGITVSDTVLQNAKNRLMESRRRRITMHWAAIGLAHPNLDLESSRSLDICISSDLFIIVTTVSFC</sequence>
<evidence type="ECO:0000313" key="3">
    <source>
        <dbReference type="Proteomes" id="UP001152562"/>
    </source>
</evidence>
<reference evidence="2" key="1">
    <citation type="submission" date="2022-05" db="EMBL/GenBank/DDBJ databases">
        <authorList>
            <person name="Okamura Y."/>
        </authorList>
    </citation>
    <scope>NUCLEOTIDE SEQUENCE</scope>
</reference>
<evidence type="ECO:0000313" key="2">
    <source>
        <dbReference type="EMBL" id="CAH4030753.1"/>
    </source>
</evidence>
<protein>
    <submittedName>
        <fullName evidence="2">Uncharacterized protein</fullName>
    </submittedName>
</protein>
<dbReference type="AlphaFoldDB" id="A0A9P0TIV6"/>
<keyword evidence="1" id="KW-1133">Transmembrane helix</keyword>
<feature type="transmembrane region" description="Helical" evidence="1">
    <location>
        <begin position="12"/>
        <end position="32"/>
    </location>
</feature>
<keyword evidence="1" id="KW-0812">Transmembrane</keyword>